<proteinExistence type="predicted"/>
<accession>A0AA38FEC0</accession>
<reference evidence="1 2" key="1">
    <citation type="journal article" date="2021" name="Nat. Plants">
        <title>The Taxus genome provides insights into paclitaxel biosynthesis.</title>
        <authorList>
            <person name="Xiong X."/>
            <person name="Gou J."/>
            <person name="Liao Q."/>
            <person name="Li Y."/>
            <person name="Zhou Q."/>
            <person name="Bi G."/>
            <person name="Li C."/>
            <person name="Du R."/>
            <person name="Wang X."/>
            <person name="Sun T."/>
            <person name="Guo L."/>
            <person name="Liang H."/>
            <person name="Lu P."/>
            <person name="Wu Y."/>
            <person name="Zhang Z."/>
            <person name="Ro D.K."/>
            <person name="Shang Y."/>
            <person name="Huang S."/>
            <person name="Yan J."/>
        </authorList>
    </citation>
    <scope>NUCLEOTIDE SEQUENCE [LARGE SCALE GENOMIC DNA]</scope>
    <source>
        <strain evidence="1">Ta-2019</strain>
    </source>
</reference>
<dbReference type="AlphaFoldDB" id="A0AA38FEC0"/>
<dbReference type="Proteomes" id="UP000824469">
    <property type="component" value="Unassembled WGS sequence"/>
</dbReference>
<sequence>MIDFGGGGAPKIDFEDDGDVTSVVVFRDKGGCLVKTNDDLDDVNLDEGEASKV</sequence>
<gene>
    <name evidence="1" type="ORF">KI387_014832</name>
</gene>
<feature type="non-terminal residue" evidence="1">
    <location>
        <position position="53"/>
    </location>
</feature>
<comment type="caution">
    <text evidence="1">The sequence shown here is derived from an EMBL/GenBank/DDBJ whole genome shotgun (WGS) entry which is preliminary data.</text>
</comment>
<evidence type="ECO:0000313" key="1">
    <source>
        <dbReference type="EMBL" id="KAH9303249.1"/>
    </source>
</evidence>
<evidence type="ECO:0000313" key="2">
    <source>
        <dbReference type="Proteomes" id="UP000824469"/>
    </source>
</evidence>
<name>A0AA38FEC0_TAXCH</name>
<dbReference type="EMBL" id="JAHRHJ020000009">
    <property type="protein sequence ID" value="KAH9303249.1"/>
    <property type="molecule type" value="Genomic_DNA"/>
</dbReference>
<protein>
    <submittedName>
        <fullName evidence="1">Uncharacterized protein</fullName>
    </submittedName>
</protein>
<organism evidence="1 2">
    <name type="scientific">Taxus chinensis</name>
    <name type="common">Chinese yew</name>
    <name type="synonym">Taxus wallichiana var. chinensis</name>
    <dbReference type="NCBI Taxonomy" id="29808"/>
    <lineage>
        <taxon>Eukaryota</taxon>
        <taxon>Viridiplantae</taxon>
        <taxon>Streptophyta</taxon>
        <taxon>Embryophyta</taxon>
        <taxon>Tracheophyta</taxon>
        <taxon>Spermatophyta</taxon>
        <taxon>Pinopsida</taxon>
        <taxon>Pinidae</taxon>
        <taxon>Conifers II</taxon>
        <taxon>Cupressales</taxon>
        <taxon>Taxaceae</taxon>
        <taxon>Taxus</taxon>
    </lineage>
</organism>
<keyword evidence="2" id="KW-1185">Reference proteome</keyword>